<evidence type="ECO:0000256" key="1">
    <source>
        <dbReference type="SAM" id="MobiDB-lite"/>
    </source>
</evidence>
<sequence>MNEAGKHVPESELRHDGENKKSWREMGPKKRFFDLEKALLAVGLGGIAQGTLSSPAYAEKMTGQEIELTERAVDAGAIQAVIRLLPETVTDELDENGKPTGRQKLKVEGNVDLNEDIIQFFTHKASKEQDLKKAEDIYLNSAKIIRDTVDNTQAESEILKMMGLASQIGFGTKEDSSKGKYHTNLLTGEEIKTVNDLKDFFRDTGIEVVDTARESGESQKEAAKVVSQFFFAVNGHIKFGNNTNLNEVYKKSFE</sequence>
<gene>
    <name evidence="2" type="ORF">COT79_01310</name>
</gene>
<evidence type="ECO:0000313" key="2">
    <source>
        <dbReference type="EMBL" id="PIS07060.1"/>
    </source>
</evidence>
<proteinExistence type="predicted"/>
<evidence type="ECO:0000313" key="3">
    <source>
        <dbReference type="Proteomes" id="UP000231162"/>
    </source>
</evidence>
<organism evidence="2 3">
    <name type="scientific">Candidatus Berkelbacteria bacterium CG10_big_fil_rev_8_21_14_0_10_43_14</name>
    <dbReference type="NCBI Taxonomy" id="1974515"/>
    <lineage>
        <taxon>Bacteria</taxon>
        <taxon>Candidatus Berkelbacteria</taxon>
    </lineage>
</organism>
<dbReference type="EMBL" id="PEZX01000020">
    <property type="protein sequence ID" value="PIS07060.1"/>
    <property type="molecule type" value="Genomic_DNA"/>
</dbReference>
<dbReference type="AlphaFoldDB" id="A0A2M6RAL4"/>
<reference evidence="3" key="1">
    <citation type="submission" date="2017-09" db="EMBL/GenBank/DDBJ databases">
        <title>Depth-based differentiation of microbial function through sediment-hosted aquifers and enrichment of novel symbionts in the deep terrestrial subsurface.</title>
        <authorList>
            <person name="Probst A.J."/>
            <person name="Ladd B."/>
            <person name="Jarett J.K."/>
            <person name="Geller-Mcgrath D.E."/>
            <person name="Sieber C.M.K."/>
            <person name="Emerson J.B."/>
            <person name="Anantharaman K."/>
            <person name="Thomas B.C."/>
            <person name="Malmstrom R."/>
            <person name="Stieglmeier M."/>
            <person name="Klingl A."/>
            <person name="Woyke T."/>
            <person name="Ryan C.M."/>
            <person name="Banfield J.F."/>
        </authorList>
    </citation>
    <scope>NUCLEOTIDE SEQUENCE [LARGE SCALE GENOMIC DNA]</scope>
</reference>
<name>A0A2M6RAL4_9BACT</name>
<protein>
    <submittedName>
        <fullName evidence="2">Uncharacterized protein</fullName>
    </submittedName>
</protein>
<feature type="region of interest" description="Disordered" evidence="1">
    <location>
        <begin position="1"/>
        <end position="25"/>
    </location>
</feature>
<accession>A0A2M6RAL4</accession>
<comment type="caution">
    <text evidence="2">The sequence shown here is derived from an EMBL/GenBank/DDBJ whole genome shotgun (WGS) entry which is preliminary data.</text>
</comment>
<dbReference type="Proteomes" id="UP000231162">
    <property type="component" value="Unassembled WGS sequence"/>
</dbReference>